<dbReference type="OrthoDB" id="1164724at2"/>
<gene>
    <name evidence="2" type="ORF">CRP01_38670</name>
</gene>
<dbReference type="AlphaFoldDB" id="A0A2D0N094"/>
<keyword evidence="1" id="KW-0472">Membrane</keyword>
<sequence>METPSLIEIGKLILDYALHLDWTFIISFILLAYGAIQLKEKEGLKMQTRYLVALTGLIYGTVLAFLRDYSLQQIDVLFQSFVFALVFHKLFIDKVLKYIQEKISTKAGI</sequence>
<evidence type="ECO:0000313" key="2">
    <source>
        <dbReference type="EMBL" id="PHN01133.1"/>
    </source>
</evidence>
<protein>
    <submittedName>
        <fullName evidence="2">Uncharacterized protein</fullName>
    </submittedName>
</protein>
<reference evidence="2 3" key="1">
    <citation type="submission" date="2017-10" db="EMBL/GenBank/DDBJ databases">
        <title>The draft genome sequence of Lewinella nigricans NBRC 102662.</title>
        <authorList>
            <person name="Wang K."/>
        </authorList>
    </citation>
    <scope>NUCLEOTIDE SEQUENCE [LARGE SCALE GENOMIC DNA]</scope>
    <source>
        <strain evidence="2 3">NBRC 102662</strain>
    </source>
</reference>
<keyword evidence="1" id="KW-1133">Transmembrane helix</keyword>
<accession>A0A2D0N094</accession>
<evidence type="ECO:0000313" key="3">
    <source>
        <dbReference type="Proteomes" id="UP000223913"/>
    </source>
</evidence>
<evidence type="ECO:0000256" key="1">
    <source>
        <dbReference type="SAM" id="Phobius"/>
    </source>
</evidence>
<feature type="transmembrane region" description="Helical" evidence="1">
    <location>
        <begin position="48"/>
        <end position="66"/>
    </location>
</feature>
<keyword evidence="1" id="KW-0812">Transmembrane</keyword>
<dbReference type="Proteomes" id="UP000223913">
    <property type="component" value="Unassembled WGS sequence"/>
</dbReference>
<dbReference type="EMBL" id="PDUD01000062">
    <property type="protein sequence ID" value="PHN01133.1"/>
    <property type="molecule type" value="Genomic_DNA"/>
</dbReference>
<feature type="transmembrane region" description="Helical" evidence="1">
    <location>
        <begin position="72"/>
        <end position="92"/>
    </location>
</feature>
<dbReference type="RefSeq" id="WP_099155464.1">
    <property type="nucleotide sequence ID" value="NZ_PDUD01000062.1"/>
</dbReference>
<proteinExistence type="predicted"/>
<keyword evidence="3" id="KW-1185">Reference proteome</keyword>
<name>A0A2D0N094_FLAN2</name>
<feature type="transmembrane region" description="Helical" evidence="1">
    <location>
        <begin position="16"/>
        <end position="36"/>
    </location>
</feature>
<comment type="caution">
    <text evidence="2">The sequence shown here is derived from an EMBL/GenBank/DDBJ whole genome shotgun (WGS) entry which is preliminary data.</text>
</comment>
<organism evidence="2 3">
    <name type="scientific">Flavilitoribacter nigricans (strain ATCC 23147 / DSM 23189 / NBRC 102662 / NCIMB 1420 / SS-2)</name>
    <name type="common">Lewinella nigricans</name>
    <dbReference type="NCBI Taxonomy" id="1122177"/>
    <lineage>
        <taxon>Bacteria</taxon>
        <taxon>Pseudomonadati</taxon>
        <taxon>Bacteroidota</taxon>
        <taxon>Saprospiria</taxon>
        <taxon>Saprospirales</taxon>
        <taxon>Lewinellaceae</taxon>
        <taxon>Flavilitoribacter</taxon>
    </lineage>
</organism>